<accession>E4TM53</accession>
<evidence type="ECO:0000313" key="3">
    <source>
        <dbReference type="Proteomes" id="UP000008720"/>
    </source>
</evidence>
<gene>
    <name evidence="2" type="ordered locus">Ftrac_1339</name>
</gene>
<dbReference type="HOGENOM" id="CLU_854729_0_0_10"/>
<organism evidence="2 3">
    <name type="scientific">Marivirga tractuosa (strain ATCC 23168 / DSM 4126 / NBRC 15989 / NCIMB 1408 / VKM B-1430 / H-43)</name>
    <name type="common">Microscilla tractuosa</name>
    <name type="synonym">Flexibacter tractuosus</name>
    <dbReference type="NCBI Taxonomy" id="643867"/>
    <lineage>
        <taxon>Bacteria</taxon>
        <taxon>Pseudomonadati</taxon>
        <taxon>Bacteroidota</taxon>
        <taxon>Cytophagia</taxon>
        <taxon>Cytophagales</taxon>
        <taxon>Marivirgaceae</taxon>
        <taxon>Marivirga</taxon>
    </lineage>
</organism>
<dbReference type="Proteomes" id="UP000008720">
    <property type="component" value="Chromosome"/>
</dbReference>
<feature type="signal peptide" evidence="1">
    <location>
        <begin position="1"/>
        <end position="20"/>
    </location>
</feature>
<name>E4TM53_MARTH</name>
<reference evidence="2 3" key="1">
    <citation type="journal article" date="2011" name="Stand. Genomic Sci.">
        <title>Complete genome sequence of Marivirga tractuosa type strain (H-43).</title>
        <authorList>
            <person name="Pagani I."/>
            <person name="Chertkov O."/>
            <person name="Lapidus A."/>
            <person name="Lucas S."/>
            <person name="Del Rio T.G."/>
            <person name="Tice H."/>
            <person name="Copeland A."/>
            <person name="Cheng J.F."/>
            <person name="Nolan M."/>
            <person name="Saunders E."/>
            <person name="Pitluck S."/>
            <person name="Held B."/>
            <person name="Goodwin L."/>
            <person name="Liolios K."/>
            <person name="Ovchinikova G."/>
            <person name="Ivanova N."/>
            <person name="Mavromatis K."/>
            <person name="Pati A."/>
            <person name="Chen A."/>
            <person name="Palaniappan K."/>
            <person name="Land M."/>
            <person name="Hauser L."/>
            <person name="Jeffries C.D."/>
            <person name="Detter J.C."/>
            <person name="Han C."/>
            <person name="Tapia R."/>
            <person name="Ngatchou-Djao O.D."/>
            <person name="Rohde M."/>
            <person name="Goker M."/>
            <person name="Spring S."/>
            <person name="Sikorski J."/>
            <person name="Woyke T."/>
            <person name="Bristow J."/>
            <person name="Eisen J.A."/>
            <person name="Markowitz V."/>
            <person name="Hugenholtz P."/>
            <person name="Klenk H.P."/>
            <person name="Kyrpides N.C."/>
        </authorList>
    </citation>
    <scope>NUCLEOTIDE SEQUENCE [LARGE SCALE GENOMIC DNA]</scope>
    <source>
        <strain evidence="3">ATCC 23168 / DSM 4126 / NBRC 15989 / NCIMB 1408 / VKM B-1430 / H-43</strain>
    </source>
</reference>
<keyword evidence="1" id="KW-0732">Signal</keyword>
<keyword evidence="3" id="KW-1185">Reference proteome</keyword>
<evidence type="ECO:0000256" key="1">
    <source>
        <dbReference type="SAM" id="SignalP"/>
    </source>
</evidence>
<feature type="chain" id="PRO_5003189894" evidence="1">
    <location>
        <begin position="21"/>
        <end position="325"/>
    </location>
</feature>
<dbReference type="RefSeq" id="WP_013453478.1">
    <property type="nucleotide sequence ID" value="NC_014759.1"/>
</dbReference>
<evidence type="ECO:0000313" key="2">
    <source>
        <dbReference type="EMBL" id="ADR21329.1"/>
    </source>
</evidence>
<dbReference type="EMBL" id="CP002349">
    <property type="protein sequence ID" value="ADR21329.1"/>
    <property type="molecule type" value="Genomic_DNA"/>
</dbReference>
<dbReference type="AlphaFoldDB" id="E4TM53"/>
<proteinExistence type="predicted"/>
<protein>
    <submittedName>
        <fullName evidence="2">Uncharacterized protein</fullName>
    </submittedName>
</protein>
<sequence>MQRLFIGILFYLINTLCVTAQDSILNFIDDDKKEFFRNNGWELYYGSDNIEFYDYVIQNGDLVIAERVGENYKIHFLNESRLIEKSKSIKGNNHIPGLPKLYIDQKNIAFAPMQKFECRIIPEKERLKKKNRLLNWNKRRKGEFFNKYLHYRDYTFYSFASLDRENGFQKTEIQYGKDEKNLSTLYVAKIKSDYLSYSNNADRIEIEFLESRILLVDNFNHKFLAFDFDGNKLYEVDFSQFEEKNTTTYLSDARLRKDPVNDNMYLIFHKDLYQITGQGNTFQFEKIIINGNIIFSKSRVYDNYLYNLFSLDSENGRAIYRKKLE</sequence>
<dbReference type="KEGG" id="mtt:Ftrac_1339"/>